<evidence type="ECO:0000256" key="1">
    <source>
        <dbReference type="SAM" id="MobiDB-lite"/>
    </source>
</evidence>
<accession>A0AAN4YBX7</accession>
<comment type="caution">
    <text evidence="2">The sequence shown here is derived from an EMBL/GenBank/DDBJ whole genome shotgun (WGS) entry which is preliminary data.</text>
</comment>
<evidence type="ECO:0000313" key="3">
    <source>
        <dbReference type="Proteomes" id="UP001165205"/>
    </source>
</evidence>
<evidence type="ECO:0000313" key="2">
    <source>
        <dbReference type="EMBL" id="GMG25122.1"/>
    </source>
</evidence>
<sequence>MRSYTNNLPLRPVSGFNWAEDVEEALQQQYERWKSNDISDGEADDTSEEHGGTDTPISSQHGFDISPVWGEHRHADNSYGSKAPVRGTQLETPFGVAPASERCRLTTSALPQIGEGQEDKLYNSYENHYETVQMRSEVEQEFVFRNYCMEHDEEGQIHHFNWLGYPLRVPSGTPAVISLLFQLSDPKVPKPRDELRFQSIFARAMIFVDPVIVLLERGLHDLDRRGFNLVRWATGRVSRYYTLHGRWTEDQFEWQECRLPDEGIIEEYQSGSVACGNGFISLCNIRSRGEWAAHKAHLQEKYDKAARHAADDFHRRRHCRVYKPSLLSQSISQRDVECTAGETVAFYQKGFMLIYDLTEDHIETLSDSSSREQEYSGIYINSRESIEGYCDECVEMVANDRREGRQQRRPRCFGIHSAADRTTQMYENWQAIITSQHGTESTDTWEALSRTPNGGRKVASRKKSRLGRWKHNLNAWEVTLKRMMVQRGRSICTNAQKISISVLTRPHKSGQIPTRYRLVEWDGLFETFRNGLFAASKWSCQDWGRVLVKRQDWCGFNILAYLRARIG</sequence>
<dbReference type="Proteomes" id="UP001165205">
    <property type="component" value="Unassembled WGS sequence"/>
</dbReference>
<gene>
    <name evidence="2" type="ORF">Aory04_000223300</name>
</gene>
<dbReference type="AlphaFoldDB" id="A0AAN4YBX7"/>
<reference evidence="2" key="1">
    <citation type="submission" date="2023-04" db="EMBL/GenBank/DDBJ databases">
        <title>Aspergillus oryzae NBRC 4228.</title>
        <authorList>
            <person name="Ichikawa N."/>
            <person name="Sato H."/>
            <person name="Tonouchi N."/>
        </authorList>
    </citation>
    <scope>NUCLEOTIDE SEQUENCE</scope>
    <source>
        <strain evidence="2">NBRC 4228</strain>
    </source>
</reference>
<name>A0AAN4YBX7_ASPOZ</name>
<proteinExistence type="predicted"/>
<protein>
    <submittedName>
        <fullName evidence="2">Unnamed protein product</fullName>
    </submittedName>
</protein>
<dbReference type="EMBL" id="BSYA01000016">
    <property type="protein sequence ID" value="GMG25122.1"/>
    <property type="molecule type" value="Genomic_DNA"/>
</dbReference>
<feature type="region of interest" description="Disordered" evidence="1">
    <location>
        <begin position="35"/>
        <end position="62"/>
    </location>
</feature>
<organism evidence="2 3">
    <name type="scientific">Aspergillus oryzae</name>
    <name type="common">Yellow koji mold</name>
    <dbReference type="NCBI Taxonomy" id="5062"/>
    <lineage>
        <taxon>Eukaryota</taxon>
        <taxon>Fungi</taxon>
        <taxon>Dikarya</taxon>
        <taxon>Ascomycota</taxon>
        <taxon>Pezizomycotina</taxon>
        <taxon>Eurotiomycetes</taxon>
        <taxon>Eurotiomycetidae</taxon>
        <taxon>Eurotiales</taxon>
        <taxon>Aspergillaceae</taxon>
        <taxon>Aspergillus</taxon>
        <taxon>Aspergillus subgen. Circumdati</taxon>
    </lineage>
</organism>